<name>A0A0R3RC64_9BILA</name>
<evidence type="ECO:0000313" key="1">
    <source>
        <dbReference type="WBParaSite" id="BTMF_0001763301-mRNA-1"/>
    </source>
</evidence>
<dbReference type="WBParaSite" id="BTMF_0001763301-mRNA-1">
    <property type="protein sequence ID" value="BTMF_0001763301-mRNA-1"/>
    <property type="gene ID" value="BTMF_0001763301"/>
</dbReference>
<organism evidence="1">
    <name type="scientific">Brugia timori</name>
    <dbReference type="NCBI Taxonomy" id="42155"/>
    <lineage>
        <taxon>Eukaryota</taxon>
        <taxon>Metazoa</taxon>
        <taxon>Ecdysozoa</taxon>
        <taxon>Nematoda</taxon>
        <taxon>Chromadorea</taxon>
        <taxon>Rhabditida</taxon>
        <taxon>Spirurina</taxon>
        <taxon>Spiruromorpha</taxon>
        <taxon>Filarioidea</taxon>
        <taxon>Onchocercidae</taxon>
        <taxon>Brugia</taxon>
    </lineage>
</organism>
<protein>
    <submittedName>
        <fullName evidence="1">mRNA_decap_C domain-containing protein</fullName>
    </submittedName>
</protein>
<proteinExistence type="predicted"/>
<sequence length="186" mass="20716">LSLADKKRLAAEQEQSLRMRNQPNLLQPVSANESINKSQSTNSKFIISPIDSAVQEIGCNLLIPSNSISTYQSQIDLSDFFPSSSISEKVKNEGTVKNADSSIWPESFRTEQDNSFIHQSTTVNAINLPKPPVVQNPVARSGLGQQMTMNRSENVSLNEVNKKLNMSAFDDISIRRVYEFYKCSSV</sequence>
<reference evidence="1" key="1">
    <citation type="submission" date="2017-02" db="UniProtKB">
        <authorList>
            <consortium name="WormBaseParasite"/>
        </authorList>
    </citation>
    <scope>IDENTIFICATION</scope>
</reference>
<accession>A0A0R3RC64</accession>
<dbReference type="AlphaFoldDB" id="A0A0R3RC64"/>